<proteinExistence type="predicted"/>
<evidence type="ECO:0000313" key="1">
    <source>
        <dbReference type="EMBL" id="CAK7333121.1"/>
    </source>
</evidence>
<dbReference type="EMBL" id="CAWUPB010000913">
    <property type="protein sequence ID" value="CAK7333121.1"/>
    <property type="molecule type" value="Genomic_DNA"/>
</dbReference>
<comment type="caution">
    <text evidence="1">The sequence shown here is derived from an EMBL/GenBank/DDBJ whole genome shotgun (WGS) entry which is preliminary data.</text>
</comment>
<accession>A0AAV1RCN7</accession>
<reference evidence="1 2" key="1">
    <citation type="submission" date="2024-01" db="EMBL/GenBank/DDBJ databases">
        <authorList>
            <person name="Waweru B."/>
        </authorList>
    </citation>
    <scope>NUCLEOTIDE SEQUENCE [LARGE SCALE GENOMIC DNA]</scope>
</reference>
<organism evidence="1 2">
    <name type="scientific">Dovyalis caffra</name>
    <dbReference type="NCBI Taxonomy" id="77055"/>
    <lineage>
        <taxon>Eukaryota</taxon>
        <taxon>Viridiplantae</taxon>
        <taxon>Streptophyta</taxon>
        <taxon>Embryophyta</taxon>
        <taxon>Tracheophyta</taxon>
        <taxon>Spermatophyta</taxon>
        <taxon>Magnoliopsida</taxon>
        <taxon>eudicotyledons</taxon>
        <taxon>Gunneridae</taxon>
        <taxon>Pentapetalae</taxon>
        <taxon>rosids</taxon>
        <taxon>fabids</taxon>
        <taxon>Malpighiales</taxon>
        <taxon>Salicaceae</taxon>
        <taxon>Flacourtieae</taxon>
        <taxon>Dovyalis</taxon>
    </lineage>
</organism>
<name>A0AAV1RCN7_9ROSI</name>
<dbReference type="AlphaFoldDB" id="A0AAV1RCN7"/>
<evidence type="ECO:0000313" key="2">
    <source>
        <dbReference type="Proteomes" id="UP001314170"/>
    </source>
</evidence>
<dbReference type="Proteomes" id="UP001314170">
    <property type="component" value="Unassembled WGS sequence"/>
</dbReference>
<sequence length="84" mass="9261">MSQTPVFTAFFSKKMGYRQELEITDTGAKARRENNTMQNDKTMGGKALKCVIKGLHAGTHPSTIIGTGCEPWNQQYHATKNGVT</sequence>
<protein>
    <submittedName>
        <fullName evidence="1">Uncharacterized protein</fullName>
    </submittedName>
</protein>
<keyword evidence="2" id="KW-1185">Reference proteome</keyword>
<gene>
    <name evidence="1" type="ORF">DCAF_LOCUS9326</name>
</gene>